<dbReference type="NCBIfam" id="NF001109">
    <property type="entry name" value="PRK00136.1"/>
    <property type="match status" value="1"/>
</dbReference>
<comment type="function">
    <text evidence="7">One of the primary rRNA binding proteins, it binds directly to 16S rRNA central domain where it helps coordinate assembly of the platform of the 30S subunit.</text>
</comment>
<keyword evidence="2 7" id="KW-0699">rRNA-binding</keyword>
<dbReference type="InterPro" id="IPR035987">
    <property type="entry name" value="Ribosomal_uS8_sf"/>
</dbReference>
<evidence type="ECO:0000313" key="10">
    <source>
        <dbReference type="Proteomes" id="UP000034616"/>
    </source>
</evidence>
<name>A0A0G0XIK0_9BACT</name>
<evidence type="ECO:0000256" key="2">
    <source>
        <dbReference type="ARBA" id="ARBA00022730"/>
    </source>
</evidence>
<dbReference type="Gene3D" id="3.30.1370.30">
    <property type="match status" value="1"/>
</dbReference>
<dbReference type="InterPro" id="IPR047863">
    <property type="entry name" value="Ribosomal_uS8_CS"/>
</dbReference>
<dbReference type="AlphaFoldDB" id="A0A0G0XIK0"/>
<evidence type="ECO:0000256" key="3">
    <source>
        <dbReference type="ARBA" id="ARBA00022884"/>
    </source>
</evidence>
<dbReference type="GO" id="GO:0003735">
    <property type="term" value="F:structural constituent of ribosome"/>
    <property type="evidence" value="ECO:0007669"/>
    <property type="project" value="InterPro"/>
</dbReference>
<dbReference type="GO" id="GO:1990904">
    <property type="term" value="C:ribonucleoprotein complex"/>
    <property type="evidence" value="ECO:0007669"/>
    <property type="project" value="UniProtKB-KW"/>
</dbReference>
<dbReference type="GO" id="GO:0006412">
    <property type="term" value="P:translation"/>
    <property type="evidence" value="ECO:0007669"/>
    <property type="project" value="UniProtKB-UniRule"/>
</dbReference>
<evidence type="ECO:0000256" key="5">
    <source>
        <dbReference type="ARBA" id="ARBA00023274"/>
    </source>
</evidence>
<dbReference type="GO" id="GO:0019843">
    <property type="term" value="F:rRNA binding"/>
    <property type="evidence" value="ECO:0007669"/>
    <property type="project" value="UniProtKB-UniRule"/>
</dbReference>
<dbReference type="GO" id="GO:0005737">
    <property type="term" value="C:cytoplasm"/>
    <property type="evidence" value="ECO:0007669"/>
    <property type="project" value="UniProtKB-ARBA"/>
</dbReference>
<protein>
    <recommendedName>
        <fullName evidence="6 7">Small ribosomal subunit protein uS8</fullName>
    </recommendedName>
</protein>
<comment type="similarity">
    <text evidence="1 7 8">Belongs to the universal ribosomal protein uS8 family.</text>
</comment>
<dbReference type="PATRIC" id="fig|1618985.3.peg.186"/>
<keyword evidence="4 7" id="KW-0689">Ribosomal protein</keyword>
<dbReference type="Gene3D" id="3.30.1490.10">
    <property type="match status" value="1"/>
</dbReference>
<dbReference type="Pfam" id="PF00410">
    <property type="entry name" value="Ribosomal_S8"/>
    <property type="match status" value="1"/>
</dbReference>
<organism evidence="9 10">
    <name type="scientific">Candidatus Uhrbacteria bacterium GW2011_GWC2_41_11</name>
    <dbReference type="NCBI Taxonomy" id="1618985"/>
    <lineage>
        <taxon>Bacteria</taxon>
        <taxon>Candidatus Uhriibacteriota</taxon>
    </lineage>
</organism>
<evidence type="ECO:0000256" key="8">
    <source>
        <dbReference type="RuleBase" id="RU003660"/>
    </source>
</evidence>
<evidence type="ECO:0000256" key="6">
    <source>
        <dbReference type="ARBA" id="ARBA00035258"/>
    </source>
</evidence>
<proteinExistence type="inferred from homology"/>
<sequence length="130" mass="14941">MIIDPISDMLTRIRNAQAVRKAEIVLPFSVMKFHIGKILEQEGFVEKVEEIEEEKMHFLRLVLKYDHRKPVIRLLKRVSKPGRRVYTKATDLPRIMSDMGIAIISTPNGLMTNKDARVRKLGGEIICEVA</sequence>
<dbReference type="Proteomes" id="UP000034616">
    <property type="component" value="Unassembled WGS sequence"/>
</dbReference>
<keyword evidence="3 7" id="KW-0694">RNA-binding</keyword>
<evidence type="ECO:0000256" key="4">
    <source>
        <dbReference type="ARBA" id="ARBA00022980"/>
    </source>
</evidence>
<dbReference type="GO" id="GO:0005840">
    <property type="term" value="C:ribosome"/>
    <property type="evidence" value="ECO:0007669"/>
    <property type="project" value="UniProtKB-KW"/>
</dbReference>
<evidence type="ECO:0000313" key="9">
    <source>
        <dbReference type="EMBL" id="KKR87532.1"/>
    </source>
</evidence>
<reference evidence="9 10" key="1">
    <citation type="journal article" date="2015" name="Nature">
        <title>rRNA introns, odd ribosomes, and small enigmatic genomes across a large radiation of phyla.</title>
        <authorList>
            <person name="Brown C.T."/>
            <person name="Hug L.A."/>
            <person name="Thomas B.C."/>
            <person name="Sharon I."/>
            <person name="Castelle C.J."/>
            <person name="Singh A."/>
            <person name="Wilkins M.J."/>
            <person name="Williams K.H."/>
            <person name="Banfield J.F."/>
        </authorList>
    </citation>
    <scope>NUCLEOTIDE SEQUENCE [LARGE SCALE GENOMIC DNA]</scope>
</reference>
<comment type="subunit">
    <text evidence="7">Part of the 30S ribosomal subunit. Contacts proteins S5 and S12.</text>
</comment>
<dbReference type="PANTHER" id="PTHR11758">
    <property type="entry name" value="40S RIBOSOMAL PROTEIN S15A"/>
    <property type="match status" value="1"/>
</dbReference>
<dbReference type="InterPro" id="IPR000630">
    <property type="entry name" value="Ribosomal_uS8"/>
</dbReference>
<evidence type="ECO:0000256" key="1">
    <source>
        <dbReference type="ARBA" id="ARBA00006471"/>
    </source>
</evidence>
<dbReference type="PROSITE" id="PS00053">
    <property type="entry name" value="RIBOSOMAL_S8"/>
    <property type="match status" value="1"/>
</dbReference>
<evidence type="ECO:0000256" key="7">
    <source>
        <dbReference type="HAMAP-Rule" id="MF_01302"/>
    </source>
</evidence>
<accession>A0A0G0XIK0</accession>
<comment type="caution">
    <text evidence="9">The sequence shown here is derived from an EMBL/GenBank/DDBJ whole genome shotgun (WGS) entry which is preliminary data.</text>
</comment>
<dbReference type="EMBL" id="LCAH01000002">
    <property type="protein sequence ID" value="KKR87532.1"/>
    <property type="molecule type" value="Genomic_DNA"/>
</dbReference>
<dbReference type="FunFam" id="3.30.1490.10:FF:000001">
    <property type="entry name" value="30S ribosomal protein S8"/>
    <property type="match status" value="1"/>
</dbReference>
<gene>
    <name evidence="7" type="primary">rpsH</name>
    <name evidence="9" type="ORF">UU35_C0002G0033</name>
</gene>
<dbReference type="SUPFAM" id="SSF56047">
    <property type="entry name" value="Ribosomal protein S8"/>
    <property type="match status" value="1"/>
</dbReference>
<keyword evidence="5 7" id="KW-0687">Ribonucleoprotein</keyword>
<dbReference type="HAMAP" id="MF_01302_B">
    <property type="entry name" value="Ribosomal_uS8_B"/>
    <property type="match status" value="1"/>
</dbReference>
<dbReference type="FunFam" id="3.30.1370.30:FF:000002">
    <property type="entry name" value="30S ribosomal protein S8"/>
    <property type="match status" value="1"/>
</dbReference>